<feature type="non-terminal residue" evidence="2">
    <location>
        <position position="53"/>
    </location>
</feature>
<keyword evidence="3" id="KW-1185">Reference proteome</keyword>
<evidence type="ECO:0000313" key="2">
    <source>
        <dbReference type="EMBL" id="KAF2851018.1"/>
    </source>
</evidence>
<dbReference type="Proteomes" id="UP000799423">
    <property type="component" value="Unassembled WGS sequence"/>
</dbReference>
<protein>
    <submittedName>
        <fullName evidence="2">Uncharacterized protein</fullName>
    </submittedName>
</protein>
<dbReference type="OrthoDB" id="3786731at2759"/>
<feature type="transmembrane region" description="Helical" evidence="1">
    <location>
        <begin position="33"/>
        <end position="52"/>
    </location>
</feature>
<proteinExistence type="predicted"/>
<keyword evidence="1" id="KW-0812">Transmembrane</keyword>
<dbReference type="EMBL" id="MU006304">
    <property type="protein sequence ID" value="KAF2851018.1"/>
    <property type="molecule type" value="Genomic_DNA"/>
</dbReference>
<sequence>MDTPKTWGFSDIPLTAGVPHSGTPSSHSMPNTAYIVGGTAAVVGGWPLVFGVA</sequence>
<dbReference type="AlphaFoldDB" id="A0A6A7B9Y4"/>
<accession>A0A6A7B9Y4</accession>
<evidence type="ECO:0000313" key="3">
    <source>
        <dbReference type="Proteomes" id="UP000799423"/>
    </source>
</evidence>
<gene>
    <name evidence="2" type="ORF">T440DRAFT_363557</name>
</gene>
<organism evidence="2 3">
    <name type="scientific">Plenodomus tracheiphilus IPT5</name>
    <dbReference type="NCBI Taxonomy" id="1408161"/>
    <lineage>
        <taxon>Eukaryota</taxon>
        <taxon>Fungi</taxon>
        <taxon>Dikarya</taxon>
        <taxon>Ascomycota</taxon>
        <taxon>Pezizomycotina</taxon>
        <taxon>Dothideomycetes</taxon>
        <taxon>Pleosporomycetidae</taxon>
        <taxon>Pleosporales</taxon>
        <taxon>Pleosporineae</taxon>
        <taxon>Leptosphaeriaceae</taxon>
        <taxon>Plenodomus</taxon>
    </lineage>
</organism>
<keyword evidence="1" id="KW-0472">Membrane</keyword>
<evidence type="ECO:0000256" key="1">
    <source>
        <dbReference type="SAM" id="Phobius"/>
    </source>
</evidence>
<name>A0A6A7B9Y4_9PLEO</name>
<reference evidence="2" key="1">
    <citation type="submission" date="2020-01" db="EMBL/GenBank/DDBJ databases">
        <authorList>
            <consortium name="DOE Joint Genome Institute"/>
            <person name="Haridas S."/>
            <person name="Albert R."/>
            <person name="Binder M."/>
            <person name="Bloem J."/>
            <person name="Labutti K."/>
            <person name="Salamov A."/>
            <person name="Andreopoulos B."/>
            <person name="Baker S.E."/>
            <person name="Barry K."/>
            <person name="Bills G."/>
            <person name="Bluhm B.H."/>
            <person name="Cannon C."/>
            <person name="Castanera R."/>
            <person name="Culley D.E."/>
            <person name="Daum C."/>
            <person name="Ezra D."/>
            <person name="Gonzalez J.B."/>
            <person name="Henrissat B."/>
            <person name="Kuo A."/>
            <person name="Liang C."/>
            <person name="Lipzen A."/>
            <person name="Lutzoni F."/>
            <person name="Magnuson J."/>
            <person name="Mondo S."/>
            <person name="Nolan M."/>
            <person name="Ohm R."/>
            <person name="Pangilinan J."/>
            <person name="Park H.-J."/>
            <person name="Ramirez L."/>
            <person name="Alfaro M."/>
            <person name="Sun H."/>
            <person name="Tritt A."/>
            <person name="Yoshinaga Y."/>
            <person name="Zwiers L.-H."/>
            <person name="Turgeon B.G."/>
            <person name="Goodwin S.B."/>
            <person name="Spatafora J.W."/>
            <person name="Crous P.W."/>
            <person name="Grigoriev I.V."/>
        </authorList>
    </citation>
    <scope>NUCLEOTIDE SEQUENCE</scope>
    <source>
        <strain evidence="2">IPT5</strain>
    </source>
</reference>
<keyword evidence="1" id="KW-1133">Transmembrane helix</keyword>